<evidence type="ECO:0000256" key="1">
    <source>
        <dbReference type="SAM" id="Phobius"/>
    </source>
</evidence>
<name>A0ABW5RBG7_9BACL</name>
<keyword evidence="1" id="KW-0472">Membrane</keyword>
<sequence length="126" mass="14622">MNHPTYITFAGTTNNEEIEIPPFDFGAFMTETDPLFGIAMPNWITFIVIFICMTYIYNKVFRARKLPLLKDLVVYVLLAIGAFVLLIFEVDSSLPIVYSLSIAIALMLTLRIRYFVMDWQNRKQNK</sequence>
<keyword evidence="1" id="KW-0812">Transmembrane</keyword>
<dbReference type="InterPro" id="IPR025620">
    <property type="entry name" value="YlaH"/>
</dbReference>
<dbReference type="Proteomes" id="UP001597497">
    <property type="component" value="Unassembled WGS sequence"/>
</dbReference>
<proteinExistence type="predicted"/>
<feature type="transmembrane region" description="Helical" evidence="1">
    <location>
        <begin position="68"/>
        <end position="88"/>
    </location>
</feature>
<evidence type="ECO:0000313" key="3">
    <source>
        <dbReference type="Proteomes" id="UP001597497"/>
    </source>
</evidence>
<gene>
    <name evidence="2" type="ORF">ACFSUC_12305</name>
</gene>
<reference evidence="3" key="1">
    <citation type="journal article" date="2019" name="Int. J. Syst. Evol. Microbiol.">
        <title>The Global Catalogue of Microorganisms (GCM) 10K type strain sequencing project: providing services to taxonomists for standard genome sequencing and annotation.</title>
        <authorList>
            <consortium name="The Broad Institute Genomics Platform"/>
            <consortium name="The Broad Institute Genome Sequencing Center for Infectious Disease"/>
            <person name="Wu L."/>
            <person name="Ma J."/>
        </authorList>
    </citation>
    <scope>NUCLEOTIDE SEQUENCE [LARGE SCALE GENOMIC DNA]</scope>
    <source>
        <strain evidence="3">KCTC 33676</strain>
    </source>
</reference>
<protein>
    <submittedName>
        <fullName evidence="2">YlaH-like family protein</fullName>
    </submittedName>
</protein>
<keyword evidence="1" id="KW-1133">Transmembrane helix</keyword>
<accession>A0ABW5RBG7</accession>
<comment type="caution">
    <text evidence="2">The sequence shown here is derived from an EMBL/GenBank/DDBJ whole genome shotgun (WGS) entry which is preliminary data.</text>
</comment>
<dbReference type="EMBL" id="JBHUMM010000037">
    <property type="protein sequence ID" value="MFD2672348.1"/>
    <property type="molecule type" value="Genomic_DNA"/>
</dbReference>
<feature type="transmembrane region" description="Helical" evidence="1">
    <location>
        <begin position="35"/>
        <end position="56"/>
    </location>
</feature>
<dbReference type="Pfam" id="PF14036">
    <property type="entry name" value="YlaH"/>
    <property type="match status" value="1"/>
</dbReference>
<dbReference type="RefSeq" id="WP_379929908.1">
    <property type="nucleotide sequence ID" value="NZ_JBHUMM010000037.1"/>
</dbReference>
<feature type="transmembrane region" description="Helical" evidence="1">
    <location>
        <begin position="94"/>
        <end position="116"/>
    </location>
</feature>
<keyword evidence="3" id="KW-1185">Reference proteome</keyword>
<evidence type="ECO:0000313" key="2">
    <source>
        <dbReference type="EMBL" id="MFD2672348.1"/>
    </source>
</evidence>
<organism evidence="2 3">
    <name type="scientific">Marinicrinis sediminis</name>
    <dbReference type="NCBI Taxonomy" id="1652465"/>
    <lineage>
        <taxon>Bacteria</taxon>
        <taxon>Bacillati</taxon>
        <taxon>Bacillota</taxon>
        <taxon>Bacilli</taxon>
        <taxon>Bacillales</taxon>
        <taxon>Paenibacillaceae</taxon>
    </lineage>
</organism>